<dbReference type="STRING" id="673521.SAMN05660991_02759"/>
<dbReference type="CDD" id="cd03316">
    <property type="entry name" value="MR_like"/>
    <property type="match status" value="1"/>
</dbReference>
<name>A0A1H8UD78_9ACTN</name>
<dbReference type="Pfam" id="PF13378">
    <property type="entry name" value="MR_MLE_C"/>
    <property type="match status" value="1"/>
</dbReference>
<evidence type="ECO:0000259" key="2">
    <source>
        <dbReference type="SMART" id="SM00922"/>
    </source>
</evidence>
<organism evidence="3 4">
    <name type="scientific">Trujillonella endophytica</name>
    <dbReference type="NCBI Taxonomy" id="673521"/>
    <lineage>
        <taxon>Bacteria</taxon>
        <taxon>Bacillati</taxon>
        <taxon>Actinomycetota</taxon>
        <taxon>Actinomycetes</taxon>
        <taxon>Geodermatophilales</taxon>
        <taxon>Geodermatophilaceae</taxon>
        <taxon>Trujillonella</taxon>
    </lineage>
</organism>
<proteinExistence type="predicted"/>
<dbReference type="RefSeq" id="WP_091944213.1">
    <property type="nucleotide sequence ID" value="NZ_FOEE01000008.1"/>
</dbReference>
<dbReference type="OrthoDB" id="9802699at2"/>
<sequence>MSPGRGMRITGIESFPLRLTTAQQTMTFFVVRVRTDEGLVGLGEACDSFGVSHPTVLASIVDDVYAPLLLGAELSSVEAVLDPVHRATRRTLGDRGVAGQARSALAIALADLCARAAGRSVSDLTGRVRDRIRVYVGSSPFLESGPATQHLERLGPLLDRGVDMVKMRVGLDWARAMDVLADLRGLLGDGVEIAVDGSEFFTLPQAVAIAERLHEVGVTWFEEPLPHDQHEAIARLADRVAVPLAYGEHFSSPAAALDALVAGEMTVVQPDASIAGGIEAARSIARTAGERGARVACHHHAGLVSVAANLHVAASSAAVDVFEFPFHLDPLLAPAFGIDALVDGALPVPTGPGLGVTLDEDFLAAHRLAC</sequence>
<reference evidence="4" key="1">
    <citation type="submission" date="2016-10" db="EMBL/GenBank/DDBJ databases">
        <authorList>
            <person name="Varghese N."/>
            <person name="Submissions S."/>
        </authorList>
    </citation>
    <scope>NUCLEOTIDE SEQUENCE [LARGE SCALE GENOMIC DNA]</scope>
    <source>
        <strain evidence="4">DSM 45413</strain>
    </source>
</reference>
<dbReference type="InterPro" id="IPR034593">
    <property type="entry name" value="DgoD-like"/>
</dbReference>
<dbReference type="InterPro" id="IPR013342">
    <property type="entry name" value="Mandelate_racemase_C"/>
</dbReference>
<dbReference type="Pfam" id="PF02746">
    <property type="entry name" value="MR_MLE_N"/>
    <property type="match status" value="1"/>
</dbReference>
<evidence type="ECO:0000313" key="4">
    <source>
        <dbReference type="Proteomes" id="UP000198960"/>
    </source>
</evidence>
<evidence type="ECO:0000313" key="3">
    <source>
        <dbReference type="EMBL" id="SEP00588.1"/>
    </source>
</evidence>
<dbReference type="SMART" id="SM00922">
    <property type="entry name" value="MR_MLE"/>
    <property type="match status" value="1"/>
</dbReference>
<dbReference type="InterPro" id="IPR029065">
    <property type="entry name" value="Enolase_C-like"/>
</dbReference>
<dbReference type="Gene3D" id="3.20.20.120">
    <property type="entry name" value="Enolase-like C-terminal domain"/>
    <property type="match status" value="1"/>
</dbReference>
<accession>A0A1H8UD78</accession>
<dbReference type="EMBL" id="FOEE01000008">
    <property type="protein sequence ID" value="SEP00588.1"/>
    <property type="molecule type" value="Genomic_DNA"/>
</dbReference>
<dbReference type="Gene3D" id="3.30.390.10">
    <property type="entry name" value="Enolase-like, N-terminal domain"/>
    <property type="match status" value="1"/>
</dbReference>
<keyword evidence="4" id="KW-1185">Reference proteome</keyword>
<evidence type="ECO:0000256" key="1">
    <source>
        <dbReference type="ARBA" id="ARBA00023239"/>
    </source>
</evidence>
<keyword evidence="1" id="KW-0456">Lyase</keyword>
<feature type="domain" description="Mandelate racemase/muconate lactonizing enzyme C-terminal" evidence="2">
    <location>
        <begin position="151"/>
        <end position="243"/>
    </location>
</feature>
<dbReference type="SUPFAM" id="SSF54826">
    <property type="entry name" value="Enolase N-terminal domain-like"/>
    <property type="match status" value="1"/>
</dbReference>
<dbReference type="InterPro" id="IPR029017">
    <property type="entry name" value="Enolase-like_N"/>
</dbReference>
<dbReference type="AlphaFoldDB" id="A0A1H8UD78"/>
<dbReference type="GO" id="GO:0016829">
    <property type="term" value="F:lyase activity"/>
    <property type="evidence" value="ECO:0007669"/>
    <property type="project" value="UniProtKB-KW"/>
</dbReference>
<dbReference type="SFLD" id="SFLDG00179">
    <property type="entry name" value="mandelate_racemase"/>
    <property type="match status" value="1"/>
</dbReference>
<dbReference type="Proteomes" id="UP000198960">
    <property type="component" value="Unassembled WGS sequence"/>
</dbReference>
<dbReference type="InterPro" id="IPR013341">
    <property type="entry name" value="Mandelate_racemase_N_dom"/>
</dbReference>
<dbReference type="PANTHER" id="PTHR48080:SF2">
    <property type="entry name" value="D-GALACTONATE DEHYDRATASE"/>
    <property type="match status" value="1"/>
</dbReference>
<dbReference type="SUPFAM" id="SSF51604">
    <property type="entry name" value="Enolase C-terminal domain-like"/>
    <property type="match status" value="1"/>
</dbReference>
<dbReference type="InterPro" id="IPR036849">
    <property type="entry name" value="Enolase-like_C_sf"/>
</dbReference>
<gene>
    <name evidence="3" type="ORF">SAMN05660991_02759</name>
</gene>
<dbReference type="SFLD" id="SFLDS00001">
    <property type="entry name" value="Enolase"/>
    <property type="match status" value="1"/>
</dbReference>
<protein>
    <submittedName>
        <fullName evidence="3">Galactonate dehydratase</fullName>
    </submittedName>
</protein>
<dbReference type="PANTHER" id="PTHR48080">
    <property type="entry name" value="D-GALACTONATE DEHYDRATASE-RELATED"/>
    <property type="match status" value="1"/>
</dbReference>